<keyword evidence="1" id="KW-0812">Transmembrane</keyword>
<feature type="transmembrane region" description="Helical" evidence="1">
    <location>
        <begin position="41"/>
        <end position="64"/>
    </location>
</feature>
<dbReference type="AlphaFoldDB" id="A0A5C5TTN0"/>
<keyword evidence="1" id="KW-0472">Membrane</keyword>
<comment type="caution">
    <text evidence="2">The sequence shown here is derived from an EMBL/GenBank/DDBJ whole genome shotgun (WGS) entry which is preliminary data.</text>
</comment>
<name>A0A5C5TTN0_9GAMM</name>
<keyword evidence="3" id="KW-1185">Reference proteome</keyword>
<gene>
    <name evidence="2" type="ORF">FQY83_17510</name>
</gene>
<protein>
    <submittedName>
        <fullName evidence="2">Uncharacterized protein</fullName>
    </submittedName>
</protein>
<dbReference type="EMBL" id="VOHK01000017">
    <property type="protein sequence ID" value="TWT17017.1"/>
    <property type="molecule type" value="Genomic_DNA"/>
</dbReference>
<evidence type="ECO:0000256" key="1">
    <source>
        <dbReference type="SAM" id="Phobius"/>
    </source>
</evidence>
<feature type="transmembrane region" description="Helical" evidence="1">
    <location>
        <begin position="76"/>
        <end position="97"/>
    </location>
</feature>
<keyword evidence="1" id="KW-1133">Transmembrane helix</keyword>
<feature type="transmembrane region" description="Helical" evidence="1">
    <location>
        <begin position="12"/>
        <end position="35"/>
    </location>
</feature>
<organism evidence="2 3">
    <name type="scientific">Luteimonas marina</name>
    <dbReference type="NCBI Taxonomy" id="488485"/>
    <lineage>
        <taxon>Bacteria</taxon>
        <taxon>Pseudomonadati</taxon>
        <taxon>Pseudomonadota</taxon>
        <taxon>Gammaproteobacteria</taxon>
        <taxon>Lysobacterales</taxon>
        <taxon>Lysobacteraceae</taxon>
        <taxon>Luteimonas</taxon>
    </lineage>
</organism>
<reference evidence="2 3" key="1">
    <citation type="journal article" date="2008" name="Int. J. Syst. Evol. Microbiol.">
        <title>Luteimonas marina sp. nov., isolated from seawater.</title>
        <authorList>
            <person name="Baik K.S."/>
            <person name="Park S.C."/>
            <person name="Kim M.S."/>
            <person name="Kim E.M."/>
            <person name="Park C."/>
            <person name="Chun J."/>
            <person name="Seong C.N."/>
        </authorList>
    </citation>
    <scope>NUCLEOTIDE SEQUENCE [LARGE SCALE GENOMIC DNA]</scope>
    <source>
        <strain evidence="2 3">FR1330</strain>
    </source>
</reference>
<proteinExistence type="predicted"/>
<accession>A0A5C5TTN0</accession>
<evidence type="ECO:0000313" key="3">
    <source>
        <dbReference type="Proteomes" id="UP000319980"/>
    </source>
</evidence>
<sequence length="144" mass="15039">MAISSFRREVLKAFSFPVVLFVALPFIVTMFSAPLSFSNVVHALLILLALLVPLYLTGFMLAPWAGRRLPATKAPAFLMSTAAALASAVSLSVLVALSGSPSLSFSTAVIFAFFALPASVLGALLFIGGCARLQASTPPEHGKV</sequence>
<dbReference type="RefSeq" id="WP_146389517.1">
    <property type="nucleotide sequence ID" value="NZ_VOHK01000017.1"/>
</dbReference>
<evidence type="ECO:0000313" key="2">
    <source>
        <dbReference type="EMBL" id="TWT17017.1"/>
    </source>
</evidence>
<feature type="transmembrane region" description="Helical" evidence="1">
    <location>
        <begin position="103"/>
        <end position="127"/>
    </location>
</feature>
<dbReference type="Proteomes" id="UP000319980">
    <property type="component" value="Unassembled WGS sequence"/>
</dbReference>